<protein>
    <submittedName>
        <fullName evidence="1">Uncharacterized protein</fullName>
    </submittedName>
</protein>
<accession>A0ABR7R9U7</accession>
<dbReference type="EMBL" id="JACTUZ010000086">
    <property type="protein sequence ID" value="MBC9178599.1"/>
    <property type="molecule type" value="Genomic_DNA"/>
</dbReference>
<sequence length="56" mass="6308">MDNNERELPMVAGADVFCEIPRIMPAWDPNLIWDEGGWPVGCVERTDVRLPEKAAP</sequence>
<organism evidence="1 2">
    <name type="scientific">Pseudoroseomonas ludipueritiae</name>
    <dbReference type="NCBI Taxonomy" id="198093"/>
    <lineage>
        <taxon>Bacteria</taxon>
        <taxon>Pseudomonadati</taxon>
        <taxon>Pseudomonadota</taxon>
        <taxon>Alphaproteobacteria</taxon>
        <taxon>Acetobacterales</taxon>
        <taxon>Acetobacteraceae</taxon>
        <taxon>Pseudoroseomonas</taxon>
    </lineage>
</organism>
<name>A0ABR7R9U7_9PROT</name>
<reference evidence="1 2" key="1">
    <citation type="journal article" date="2009" name="Int. J. Syst. Evol. Microbiol.">
        <title>Transfer of Teichococcus ludipueritiae and Muricoccus roseus to the genus Roseomonas, as Roseomonas ludipueritiae comb. nov. and Roseomonas rosea comb. nov., respectively, and emended description of the genus Roseomonas.</title>
        <authorList>
            <person name="Sanchez-Porro C."/>
            <person name="Gallego V."/>
            <person name="Busse H.J."/>
            <person name="Kampfer P."/>
            <person name="Ventosa A."/>
        </authorList>
    </citation>
    <scope>NUCLEOTIDE SEQUENCE [LARGE SCALE GENOMIC DNA]</scope>
    <source>
        <strain evidence="1 2">DSM 14915</strain>
    </source>
</reference>
<dbReference type="RefSeq" id="WP_187779689.1">
    <property type="nucleotide sequence ID" value="NZ_JACTUZ010000086.1"/>
</dbReference>
<evidence type="ECO:0000313" key="2">
    <source>
        <dbReference type="Proteomes" id="UP000603940"/>
    </source>
</evidence>
<gene>
    <name evidence="1" type="ORF">IBL25_16760</name>
</gene>
<keyword evidence="2" id="KW-1185">Reference proteome</keyword>
<evidence type="ECO:0000313" key="1">
    <source>
        <dbReference type="EMBL" id="MBC9178599.1"/>
    </source>
</evidence>
<dbReference type="Proteomes" id="UP000603940">
    <property type="component" value="Unassembled WGS sequence"/>
</dbReference>
<proteinExistence type="predicted"/>
<comment type="caution">
    <text evidence="1">The sequence shown here is derived from an EMBL/GenBank/DDBJ whole genome shotgun (WGS) entry which is preliminary data.</text>
</comment>